<organism evidence="1 2">
    <name type="scientific">Myotis davidii</name>
    <name type="common">David's myotis</name>
    <dbReference type="NCBI Taxonomy" id="225400"/>
    <lineage>
        <taxon>Eukaryota</taxon>
        <taxon>Metazoa</taxon>
        <taxon>Chordata</taxon>
        <taxon>Craniata</taxon>
        <taxon>Vertebrata</taxon>
        <taxon>Euteleostomi</taxon>
        <taxon>Mammalia</taxon>
        <taxon>Eutheria</taxon>
        <taxon>Laurasiatheria</taxon>
        <taxon>Chiroptera</taxon>
        <taxon>Yangochiroptera</taxon>
        <taxon>Vespertilionidae</taxon>
        <taxon>Myotis</taxon>
    </lineage>
</organism>
<keyword evidence="1" id="KW-0032">Aminotransferase</keyword>
<dbReference type="AlphaFoldDB" id="L5LJ59"/>
<dbReference type="GO" id="GO:0008483">
    <property type="term" value="F:transaminase activity"/>
    <property type="evidence" value="ECO:0007669"/>
    <property type="project" value="UniProtKB-KW"/>
</dbReference>
<dbReference type="EMBL" id="KB111317">
    <property type="protein sequence ID" value="ELK26020.1"/>
    <property type="molecule type" value="Genomic_DNA"/>
</dbReference>
<evidence type="ECO:0000313" key="2">
    <source>
        <dbReference type="Proteomes" id="UP000010556"/>
    </source>
</evidence>
<gene>
    <name evidence="1" type="ORF">MDA_GLEAN10004296</name>
</gene>
<proteinExistence type="predicted"/>
<evidence type="ECO:0000313" key="1">
    <source>
        <dbReference type="EMBL" id="ELK26020.1"/>
    </source>
</evidence>
<keyword evidence="2" id="KW-1185">Reference proteome</keyword>
<reference evidence="2" key="1">
    <citation type="journal article" date="2013" name="Science">
        <title>Comparative analysis of bat genomes provides insight into the evolution of flight and immunity.</title>
        <authorList>
            <person name="Zhang G."/>
            <person name="Cowled C."/>
            <person name="Shi Z."/>
            <person name="Huang Z."/>
            <person name="Bishop-Lilly K.A."/>
            <person name="Fang X."/>
            <person name="Wynne J.W."/>
            <person name="Xiong Z."/>
            <person name="Baker M.L."/>
            <person name="Zhao W."/>
            <person name="Tachedjian M."/>
            <person name="Zhu Y."/>
            <person name="Zhou P."/>
            <person name="Jiang X."/>
            <person name="Ng J."/>
            <person name="Yang L."/>
            <person name="Wu L."/>
            <person name="Xiao J."/>
            <person name="Feng Y."/>
            <person name="Chen Y."/>
            <person name="Sun X."/>
            <person name="Zhang Y."/>
            <person name="Marsh G.A."/>
            <person name="Crameri G."/>
            <person name="Broder C.C."/>
            <person name="Frey K.G."/>
            <person name="Wang L.F."/>
            <person name="Wang J."/>
        </authorList>
    </citation>
    <scope>NUCLEOTIDE SEQUENCE [LARGE SCALE GENOMIC DNA]</scope>
</reference>
<dbReference type="Gene3D" id="3.90.1150.10">
    <property type="entry name" value="Aspartate Aminotransferase, domain 1"/>
    <property type="match status" value="1"/>
</dbReference>
<name>L5LJ59_MYODS</name>
<dbReference type="InterPro" id="IPR015422">
    <property type="entry name" value="PyrdxlP-dep_Trfase_small"/>
</dbReference>
<protein>
    <submittedName>
        <fullName evidence="1">Aspartate aminotransferase, mitochondrial</fullName>
    </submittedName>
</protein>
<keyword evidence="1" id="KW-0808">Transferase</keyword>
<sequence>MALLHSSRVLSWATTAFHPGLAGMASARASSWWAHVEVGPPDPILGVTEAFERDTNSKNVNLGVVA</sequence>
<accession>L5LJ59</accession>
<dbReference type="Proteomes" id="UP000010556">
    <property type="component" value="Unassembled WGS sequence"/>
</dbReference>